<comment type="subcellular location">
    <subcellularLocation>
        <location evidence="1">Membrane</location>
        <topology evidence="1">Single-pass membrane protein</topology>
    </subcellularLocation>
</comment>
<dbReference type="Proteomes" id="UP001521116">
    <property type="component" value="Unassembled WGS sequence"/>
</dbReference>
<organism evidence="7 8">
    <name type="scientific">Neofusicoccum ribis</name>
    <dbReference type="NCBI Taxonomy" id="45134"/>
    <lineage>
        <taxon>Eukaryota</taxon>
        <taxon>Fungi</taxon>
        <taxon>Dikarya</taxon>
        <taxon>Ascomycota</taxon>
        <taxon>Pezizomycotina</taxon>
        <taxon>Dothideomycetes</taxon>
        <taxon>Dothideomycetes incertae sedis</taxon>
        <taxon>Botryosphaeriales</taxon>
        <taxon>Botryosphaeriaceae</taxon>
        <taxon>Neofusicoccum</taxon>
    </lineage>
</organism>
<feature type="region of interest" description="Disordered" evidence="5">
    <location>
        <begin position="556"/>
        <end position="594"/>
    </location>
</feature>
<keyword evidence="3 6" id="KW-1133">Transmembrane helix</keyword>
<sequence length="594" mass="62709">MSVLKGNTLYIDGGLETYYTNITNFTGQERYNATNTFLDLNHYLLGINMSTTWNWEQNISITLHNKSASTPNRPPTTLRGHLFQGAPSDPRIYLYGGADFSSNTSAHDYSSSNAGVLWSWDPSNQSDWRRTDISAASPWQPSRGARAEAPELGLGFYLNGEAGDVESVRAWGNLSTQVAHLEGMVVLDTANRTGRAAWNVSTTAMTGGLPRTGAGMAYVAGMGDAGALVLVGGIARAPLVTDDPASGELVDLSAVQVWDVASWLDDPAGGSGTWYGQAATGDVPELRTDFCVTTGTAADNSSYNIYLYGGRNPKSGTIYDDVYALSLPSFTWIKLFTGQSPRWGHTCHLAPNSTQLLTLGGALASAPAATCDWEYRGVAVLDSHTMDWNSIFDASARPYAVTQGIAEVIGGGDAGAATKTLPASGSFDTPALASLFARSTAAASSSSSSSSSSSNTPAIVGGVVGGVGAVALLAALALFLVLRRRGRRRKLPPEMDGQAGRVEAPAGAAKRKEGEGPDVEAADAELPGNDVAAQELDGEDQFERIVELGGGERFELAGSGVGSKEGEAWEEGRRRREREMERVEGENGERGDVR</sequence>
<evidence type="ECO:0000256" key="6">
    <source>
        <dbReference type="SAM" id="Phobius"/>
    </source>
</evidence>
<evidence type="ECO:0000313" key="7">
    <source>
        <dbReference type="EMBL" id="KAL1635798.1"/>
    </source>
</evidence>
<proteinExistence type="predicted"/>
<dbReference type="EMBL" id="JAJVDC020000009">
    <property type="protein sequence ID" value="KAL1635798.1"/>
    <property type="molecule type" value="Genomic_DNA"/>
</dbReference>
<dbReference type="Gene3D" id="2.120.10.80">
    <property type="entry name" value="Kelch-type beta propeller"/>
    <property type="match status" value="1"/>
</dbReference>
<name>A0ABR3T8C4_9PEZI</name>
<evidence type="ECO:0000313" key="8">
    <source>
        <dbReference type="Proteomes" id="UP001521116"/>
    </source>
</evidence>
<keyword evidence="8" id="KW-1185">Reference proteome</keyword>
<evidence type="ECO:0000256" key="3">
    <source>
        <dbReference type="ARBA" id="ARBA00022989"/>
    </source>
</evidence>
<evidence type="ECO:0000256" key="2">
    <source>
        <dbReference type="ARBA" id="ARBA00022692"/>
    </source>
</evidence>
<evidence type="ECO:0000256" key="1">
    <source>
        <dbReference type="ARBA" id="ARBA00004167"/>
    </source>
</evidence>
<comment type="caution">
    <text evidence="7">The sequence shown here is derived from an EMBL/GenBank/DDBJ whole genome shotgun (WGS) entry which is preliminary data.</text>
</comment>
<evidence type="ECO:0000256" key="5">
    <source>
        <dbReference type="SAM" id="MobiDB-lite"/>
    </source>
</evidence>
<dbReference type="PANTHER" id="PTHR15549">
    <property type="entry name" value="PAIRED IMMUNOGLOBULIN-LIKE TYPE 2 RECEPTOR"/>
    <property type="match status" value="1"/>
</dbReference>
<dbReference type="InterPro" id="IPR015915">
    <property type="entry name" value="Kelch-typ_b-propeller"/>
</dbReference>
<dbReference type="InterPro" id="IPR051694">
    <property type="entry name" value="Immunoregulatory_rcpt-like"/>
</dbReference>
<reference evidence="7 8" key="1">
    <citation type="submission" date="2024-02" db="EMBL/GenBank/DDBJ databases">
        <title>De novo assembly and annotation of 12 fungi associated with fruit tree decline syndrome in Ontario, Canada.</title>
        <authorList>
            <person name="Sulman M."/>
            <person name="Ellouze W."/>
            <person name="Ilyukhin E."/>
        </authorList>
    </citation>
    <scope>NUCLEOTIDE SEQUENCE [LARGE SCALE GENOMIC DNA]</scope>
    <source>
        <strain evidence="7 8">M1-105</strain>
    </source>
</reference>
<dbReference type="InterPro" id="IPR011043">
    <property type="entry name" value="Gal_Oxase/kelch_b-propeller"/>
</dbReference>
<keyword evidence="4 6" id="KW-0472">Membrane</keyword>
<protein>
    <recommendedName>
        <fullName evidence="9">Kelch repeat protein</fullName>
    </recommendedName>
</protein>
<feature type="region of interest" description="Disordered" evidence="5">
    <location>
        <begin position="491"/>
        <end position="526"/>
    </location>
</feature>
<dbReference type="SUPFAM" id="SSF50965">
    <property type="entry name" value="Galactose oxidase, central domain"/>
    <property type="match status" value="1"/>
</dbReference>
<accession>A0ABR3T8C4</accession>
<gene>
    <name evidence="7" type="ORF">SLS56_001493</name>
</gene>
<feature type="compositionally biased region" description="Basic and acidic residues" evidence="5">
    <location>
        <begin position="564"/>
        <end position="594"/>
    </location>
</feature>
<keyword evidence="2 6" id="KW-0812">Transmembrane</keyword>
<evidence type="ECO:0000256" key="4">
    <source>
        <dbReference type="ARBA" id="ARBA00023136"/>
    </source>
</evidence>
<feature type="transmembrane region" description="Helical" evidence="6">
    <location>
        <begin position="458"/>
        <end position="482"/>
    </location>
</feature>
<evidence type="ECO:0008006" key="9">
    <source>
        <dbReference type="Google" id="ProtNLM"/>
    </source>
</evidence>